<keyword evidence="2" id="KW-1185">Reference proteome</keyword>
<dbReference type="AlphaFoldDB" id="A0A5N5ML27"/>
<protein>
    <submittedName>
        <fullName evidence="1">Uncharacterized protein</fullName>
    </submittedName>
</protein>
<evidence type="ECO:0000313" key="2">
    <source>
        <dbReference type="Proteomes" id="UP000327468"/>
    </source>
</evidence>
<reference evidence="1 2" key="1">
    <citation type="submission" date="2019-06" db="EMBL/GenBank/DDBJ databases">
        <title>A chromosome-scale genome assembly of the striped catfish, Pangasianodon hypophthalmus.</title>
        <authorList>
            <person name="Wen M."/>
            <person name="Zahm M."/>
            <person name="Roques C."/>
            <person name="Cabau C."/>
            <person name="Klopp C."/>
            <person name="Donnadieu C."/>
            <person name="Jouanno E."/>
            <person name="Avarre J.-C."/>
            <person name="Campet M."/>
            <person name="Ha T.T.T."/>
            <person name="Dugue R."/>
            <person name="Lampietro C."/>
            <person name="Louis A."/>
            <person name="Herpin A."/>
            <person name="Echchiki A."/>
            <person name="Berthelot C."/>
            <person name="Parey E."/>
            <person name="Roest-Crollius H."/>
            <person name="Braasch I."/>
            <person name="Postlethwait J."/>
            <person name="Bobe J."/>
            <person name="Montfort J."/>
            <person name="Bouchez O."/>
            <person name="Begum T."/>
            <person name="Schartl M."/>
            <person name="Guiguen Y."/>
        </authorList>
    </citation>
    <scope>NUCLEOTIDE SEQUENCE [LARGE SCALE GENOMIC DNA]</scope>
    <source>
        <strain evidence="1 2">Indonesia</strain>
        <tissue evidence="1">Blood</tissue>
    </source>
</reference>
<organism evidence="1 2">
    <name type="scientific">Pangasianodon hypophthalmus</name>
    <name type="common">Striped catfish</name>
    <name type="synonym">Helicophagus hypophthalmus</name>
    <dbReference type="NCBI Taxonomy" id="310915"/>
    <lineage>
        <taxon>Eukaryota</taxon>
        <taxon>Metazoa</taxon>
        <taxon>Chordata</taxon>
        <taxon>Craniata</taxon>
        <taxon>Vertebrata</taxon>
        <taxon>Euteleostomi</taxon>
        <taxon>Actinopterygii</taxon>
        <taxon>Neopterygii</taxon>
        <taxon>Teleostei</taxon>
        <taxon>Ostariophysi</taxon>
        <taxon>Siluriformes</taxon>
        <taxon>Pangasiidae</taxon>
        <taxon>Pangasianodon</taxon>
    </lineage>
</organism>
<accession>A0A5N5ML27</accession>
<dbReference type="EMBL" id="VFJC01000013">
    <property type="protein sequence ID" value="KAB5555870.1"/>
    <property type="molecule type" value="Genomic_DNA"/>
</dbReference>
<name>A0A5N5ML27_PANHP</name>
<evidence type="ECO:0000313" key="1">
    <source>
        <dbReference type="EMBL" id="KAB5555870.1"/>
    </source>
</evidence>
<proteinExistence type="predicted"/>
<dbReference type="Proteomes" id="UP000327468">
    <property type="component" value="Chromosome 12"/>
</dbReference>
<gene>
    <name evidence="1" type="ORF">PHYPO_G00039110</name>
</gene>
<comment type="caution">
    <text evidence="1">The sequence shown here is derived from an EMBL/GenBank/DDBJ whole genome shotgun (WGS) entry which is preliminary data.</text>
</comment>
<sequence length="68" mass="7454">MSQNLKKYAANTGAQNQVVQYGASVSKQISANETTFTVKNKTQINVPAKNGTVSISKAEIYQVRKLHQ</sequence>